<sequence>MYEPLSLLRIGLLSTVPDPAERLPRLVTVTPPTTLPALVLAYSYCGDPYQADDLVPRNGISRPGFVPGNEPLLIVTLQQH</sequence>
<reference evidence="1 2" key="1">
    <citation type="submission" date="2021-01" db="EMBL/GenBank/DDBJ databases">
        <title>Draft Genome Sequence and Polyhydroxyalkanoate Biosynthetic Potential of Jeongeupia naejangsanensis Type Strain DSM 24253.</title>
        <authorList>
            <person name="Turrini P."/>
            <person name="Artuso I."/>
            <person name="Lugli G.A."/>
            <person name="Frangipani E."/>
            <person name="Ventura M."/>
            <person name="Visca P."/>
        </authorList>
    </citation>
    <scope>NUCLEOTIDE SEQUENCE [LARGE SCALE GENOMIC DNA]</scope>
    <source>
        <strain evidence="1 2">DSM 24253</strain>
    </source>
</reference>
<evidence type="ECO:0000313" key="1">
    <source>
        <dbReference type="EMBL" id="MBM3114284.1"/>
    </source>
</evidence>
<keyword evidence="2" id="KW-1185">Reference proteome</keyword>
<dbReference type="RefSeq" id="WP_203535989.1">
    <property type="nucleotide sequence ID" value="NZ_JAESND010000001.1"/>
</dbReference>
<name>A0ABS2BF98_9NEIS</name>
<dbReference type="EMBL" id="JAESND010000001">
    <property type="protein sequence ID" value="MBM3114284.1"/>
    <property type="molecule type" value="Genomic_DNA"/>
</dbReference>
<organism evidence="1 2">
    <name type="scientific">Jeongeupia naejangsanensis</name>
    <dbReference type="NCBI Taxonomy" id="613195"/>
    <lineage>
        <taxon>Bacteria</taxon>
        <taxon>Pseudomonadati</taxon>
        <taxon>Pseudomonadota</taxon>
        <taxon>Betaproteobacteria</taxon>
        <taxon>Neisseriales</taxon>
        <taxon>Chitinibacteraceae</taxon>
        <taxon>Jeongeupia</taxon>
    </lineage>
</organism>
<protein>
    <submittedName>
        <fullName evidence="1">Uncharacterized protein</fullName>
    </submittedName>
</protein>
<comment type="caution">
    <text evidence="1">The sequence shown here is derived from an EMBL/GenBank/DDBJ whole genome shotgun (WGS) entry which is preliminary data.</text>
</comment>
<evidence type="ECO:0000313" key="2">
    <source>
        <dbReference type="Proteomes" id="UP000809431"/>
    </source>
</evidence>
<proteinExistence type="predicted"/>
<accession>A0ABS2BF98</accession>
<dbReference type="Proteomes" id="UP000809431">
    <property type="component" value="Unassembled WGS sequence"/>
</dbReference>
<gene>
    <name evidence="1" type="ORF">JMJ54_00460</name>
</gene>